<feature type="chain" id="PRO_5046740404" evidence="1">
    <location>
        <begin position="22"/>
        <end position="219"/>
    </location>
</feature>
<reference evidence="2" key="1">
    <citation type="submission" date="2021-10" db="EMBL/GenBank/DDBJ databases">
        <authorList>
            <person name="Lyu M."/>
            <person name="Wang X."/>
            <person name="Meng X."/>
            <person name="Xu K."/>
        </authorList>
    </citation>
    <scope>NUCLEOTIDE SEQUENCE</scope>
    <source>
        <strain evidence="2">A6</strain>
    </source>
</reference>
<gene>
    <name evidence="2" type="ORF">LK996_08735</name>
</gene>
<comment type="caution">
    <text evidence="2">The sequence shown here is derived from an EMBL/GenBank/DDBJ whole genome shotgun (WGS) entry which is preliminary data.</text>
</comment>
<evidence type="ECO:0000313" key="2">
    <source>
        <dbReference type="EMBL" id="MCC8363159.1"/>
    </source>
</evidence>
<dbReference type="EMBL" id="JAJGAK010000001">
    <property type="protein sequence ID" value="MCC8363159.1"/>
    <property type="molecule type" value="Genomic_DNA"/>
</dbReference>
<dbReference type="RefSeq" id="WP_230526707.1">
    <property type="nucleotide sequence ID" value="NZ_JAJGAK010000001.1"/>
</dbReference>
<dbReference type="InterPro" id="IPR010546">
    <property type="entry name" value="DUF1120"/>
</dbReference>
<keyword evidence="3" id="KW-1185">Reference proteome</keyword>
<sequence>MKCIPIATAVALAMYCAPGWALPESAEMHVSGSVTAAASCSMDIGNPNIDLGSIDYASLSQSSFAHYNTYSRTLSVTCDTPTQFALGAFDNRSETLNPAMASCGHCLALGWTAAQNPIGFYGFGFYYQPVVDGSARSLLFSNDLATWQADTNLYLTPQARVPSSNGRKFVAAGTGSTVVVATTMSLQFHVEVYLESRDTMSITQPTTIDGNSTLEIIYL</sequence>
<dbReference type="Proteomes" id="UP001165293">
    <property type="component" value="Unassembled WGS sequence"/>
</dbReference>
<feature type="signal peptide" evidence="1">
    <location>
        <begin position="1"/>
        <end position="21"/>
    </location>
</feature>
<protein>
    <submittedName>
        <fullName evidence="2">DUF1120 domain-containing protein</fullName>
    </submittedName>
</protein>
<organism evidence="2 3">
    <name type="scientific">Noviluteimonas lactosilytica</name>
    <dbReference type="NCBI Taxonomy" id="2888523"/>
    <lineage>
        <taxon>Bacteria</taxon>
        <taxon>Pseudomonadati</taxon>
        <taxon>Pseudomonadota</taxon>
        <taxon>Gammaproteobacteria</taxon>
        <taxon>Lysobacterales</taxon>
        <taxon>Lysobacteraceae</taxon>
        <taxon>Noviluteimonas</taxon>
    </lineage>
</organism>
<dbReference type="Pfam" id="PF06551">
    <property type="entry name" value="DUF1120"/>
    <property type="match status" value="1"/>
</dbReference>
<evidence type="ECO:0000313" key="3">
    <source>
        <dbReference type="Proteomes" id="UP001165293"/>
    </source>
</evidence>
<name>A0ABS8JHX9_9GAMM</name>
<proteinExistence type="predicted"/>
<keyword evidence="1" id="KW-0732">Signal</keyword>
<accession>A0ABS8JHX9</accession>
<evidence type="ECO:0000256" key="1">
    <source>
        <dbReference type="SAM" id="SignalP"/>
    </source>
</evidence>